<gene>
    <name evidence="8" type="ORF">SVIM_LOCUS26243</name>
</gene>
<dbReference type="GO" id="GO:0005874">
    <property type="term" value="C:microtubule"/>
    <property type="evidence" value="ECO:0007669"/>
    <property type="project" value="UniProtKB-KW"/>
</dbReference>
<dbReference type="Pfam" id="PF06886">
    <property type="entry name" value="TPX2"/>
    <property type="match status" value="1"/>
</dbReference>
<evidence type="ECO:0000259" key="7">
    <source>
        <dbReference type="Pfam" id="PF06886"/>
    </source>
</evidence>
<proteinExistence type="inferred from homology"/>
<organism evidence="8">
    <name type="scientific">Salix viminalis</name>
    <name type="common">Common osier</name>
    <name type="synonym">Basket willow</name>
    <dbReference type="NCBI Taxonomy" id="40686"/>
    <lineage>
        <taxon>Eukaryota</taxon>
        <taxon>Viridiplantae</taxon>
        <taxon>Streptophyta</taxon>
        <taxon>Embryophyta</taxon>
        <taxon>Tracheophyta</taxon>
        <taxon>Spermatophyta</taxon>
        <taxon>Magnoliopsida</taxon>
        <taxon>eudicotyledons</taxon>
        <taxon>Gunneridae</taxon>
        <taxon>Pentapetalae</taxon>
        <taxon>rosids</taxon>
        <taxon>fabids</taxon>
        <taxon>Malpighiales</taxon>
        <taxon>Salicaceae</taxon>
        <taxon>Saliceae</taxon>
        <taxon>Salix</taxon>
    </lineage>
</organism>
<keyword evidence="5" id="KW-0206">Cytoskeleton</keyword>
<evidence type="ECO:0000313" key="8">
    <source>
        <dbReference type="EMBL" id="VFU22636.1"/>
    </source>
</evidence>
<dbReference type="InterPro" id="IPR027329">
    <property type="entry name" value="TPX2_C"/>
</dbReference>
<reference evidence="8" key="1">
    <citation type="submission" date="2019-03" db="EMBL/GenBank/DDBJ databases">
        <authorList>
            <person name="Mank J."/>
            <person name="Almeida P."/>
        </authorList>
    </citation>
    <scope>NUCLEOTIDE SEQUENCE</scope>
    <source>
        <strain evidence="8">78183</strain>
    </source>
</reference>
<evidence type="ECO:0000256" key="1">
    <source>
        <dbReference type="ARBA" id="ARBA00004245"/>
    </source>
</evidence>
<dbReference type="EMBL" id="CAADRP010000080">
    <property type="protein sequence ID" value="VFU22636.1"/>
    <property type="molecule type" value="Genomic_DNA"/>
</dbReference>
<comment type="similarity">
    <text evidence="2">Belongs to the TPX2 family.</text>
</comment>
<dbReference type="PANTHER" id="PTHR47067">
    <property type="entry name" value="TPX2 (TARGETING PROTEIN FOR XKLP2) PROTEIN FAMILY-RELATED"/>
    <property type="match status" value="1"/>
</dbReference>
<evidence type="ECO:0000256" key="2">
    <source>
        <dbReference type="ARBA" id="ARBA00005885"/>
    </source>
</evidence>
<dbReference type="PANTHER" id="PTHR47067:SF7">
    <property type="entry name" value="TPX2 (TARGETING PROTEIN FOR XKLP2) PROTEIN FAMILY"/>
    <property type="match status" value="1"/>
</dbReference>
<evidence type="ECO:0000256" key="3">
    <source>
        <dbReference type="ARBA" id="ARBA00022490"/>
    </source>
</evidence>
<feature type="compositionally biased region" description="Polar residues" evidence="6">
    <location>
        <begin position="205"/>
        <end position="221"/>
    </location>
</feature>
<feature type="domain" description="TPX2 C-terminal" evidence="7">
    <location>
        <begin position="128"/>
        <end position="187"/>
    </location>
</feature>
<accession>A0A6N2K4Z6</accession>
<dbReference type="AlphaFoldDB" id="A0A6N2K4Z6"/>
<protein>
    <recommendedName>
        <fullName evidence="7">TPX2 C-terminal domain-containing protein</fullName>
    </recommendedName>
</protein>
<evidence type="ECO:0000256" key="4">
    <source>
        <dbReference type="ARBA" id="ARBA00022701"/>
    </source>
</evidence>
<evidence type="ECO:0000256" key="6">
    <source>
        <dbReference type="SAM" id="MobiDB-lite"/>
    </source>
</evidence>
<evidence type="ECO:0000256" key="5">
    <source>
        <dbReference type="ARBA" id="ARBA00023212"/>
    </source>
</evidence>
<feature type="region of interest" description="Disordered" evidence="6">
    <location>
        <begin position="34"/>
        <end position="55"/>
    </location>
</feature>
<feature type="region of interest" description="Disordered" evidence="6">
    <location>
        <begin position="102"/>
        <end position="129"/>
    </location>
</feature>
<comment type="subcellular location">
    <subcellularLocation>
        <location evidence="1">Cytoplasm</location>
        <location evidence="1">Cytoskeleton</location>
    </subcellularLocation>
</comment>
<keyword evidence="4" id="KW-0493">Microtubule</keyword>
<keyword evidence="3" id="KW-0963">Cytoplasm</keyword>
<dbReference type="InterPro" id="IPR044216">
    <property type="entry name" value="WDL7"/>
</dbReference>
<sequence>MINHLSCHPLQLNLHLQFVRKLENTSTPIGKKYSLDSVERKKPTPKPTHKSMNFTPSREFNRITSSIIRKIDNSRVGSNFKSSKDFPTPSRTPMMVSIAESKNPLATPQSEKRRAKTPLVPSTSGSKTKLEEKFNAHQAQKVQLQVTLKEKAETELKRLRQSLCFKARPLPDFYKQRVAPNNQMEKVPLTHSESPEPGRKMTPSKIRNTSQLPQSLSNSGSKDAMQKKSDNPRSLASRLKASAHENTSPNILHG</sequence>
<feature type="compositionally biased region" description="Polar residues" evidence="6">
    <location>
        <begin position="244"/>
        <end position="254"/>
    </location>
</feature>
<name>A0A6N2K4Z6_SALVM</name>
<feature type="region of interest" description="Disordered" evidence="6">
    <location>
        <begin position="176"/>
        <end position="254"/>
    </location>
</feature>